<dbReference type="RefSeq" id="XP_004858207.2">
    <property type="nucleotide sequence ID" value="XM_004858150.2"/>
</dbReference>
<feature type="signal peptide" evidence="4">
    <location>
        <begin position="1"/>
        <end position="35"/>
    </location>
</feature>
<dbReference type="EMBL" id="GEBF01007065">
    <property type="protein sequence ID" value="JAN96567.1"/>
    <property type="molecule type" value="Transcribed_RNA"/>
</dbReference>
<evidence type="ECO:0000313" key="6">
    <source>
        <dbReference type="EMBL" id="JAN96567.1"/>
    </source>
</evidence>
<dbReference type="AlphaFoldDB" id="A0A0P6JTC6"/>
<keyword evidence="3" id="KW-1015">Disulfide bond</keyword>
<dbReference type="KEGG" id="hgl:101725727"/>
<evidence type="ECO:0000256" key="3">
    <source>
        <dbReference type="ARBA" id="ARBA00023157"/>
    </source>
</evidence>
<dbReference type="GO" id="GO:0005615">
    <property type="term" value="C:extracellular space"/>
    <property type="evidence" value="ECO:0007669"/>
    <property type="project" value="TreeGrafter"/>
</dbReference>
<keyword evidence="4" id="KW-0732">Signal</keyword>
<keyword evidence="2" id="KW-0722">Serine protease inhibitor</keyword>
<reference evidence="8" key="2">
    <citation type="submission" date="2025-04" db="UniProtKB">
        <authorList>
            <consortium name="RefSeq"/>
        </authorList>
    </citation>
    <scope>IDENTIFICATION</scope>
</reference>
<dbReference type="PRINTS" id="PR00759">
    <property type="entry name" value="BASICPTASE"/>
</dbReference>
<dbReference type="OrthoDB" id="4473401at2759"/>
<sequence length="173" mass="20324">MFWNHQTGQPFFRMESSGLLSILVVFMLFANVQETAPWHSFRKHCISTLALERAGCQEERNREQFLRWKCPRIRENYEFTERDICKKDSRCEGNKKCCVFSGGRKCSGLKQDVCSLPKEKGLCMAYFRRWWYNKENNTCDLFIYGGCRGNSNNFQTKGICQNFCGRKSLFTQG</sequence>
<dbReference type="FunFam" id="4.10.410.10:FF:000015">
    <property type="entry name" value="WAP four-disulfide core domain 6A"/>
    <property type="match status" value="1"/>
</dbReference>
<dbReference type="Pfam" id="PF00095">
    <property type="entry name" value="WAP"/>
    <property type="match status" value="1"/>
</dbReference>
<dbReference type="PANTHER" id="PTHR46751:SF1">
    <property type="entry name" value="WAP FOUR-DISULFIDE CORE DOMAIN PROTEIN 6A"/>
    <property type="match status" value="1"/>
</dbReference>
<evidence type="ECO:0000313" key="8">
    <source>
        <dbReference type="RefSeq" id="XP_004858207.2"/>
    </source>
</evidence>
<reference evidence="6" key="1">
    <citation type="submission" date="2015-10" db="EMBL/GenBank/DDBJ databases">
        <title>FRAMA: From RNA-seq data to annotated mRNA assemblies.</title>
        <authorList>
            <person name="Bens M."/>
            <person name="Sahm A."/>
            <person name="Jahn N."/>
            <person name="Morhart M."/>
            <person name="Holtze S."/>
            <person name="Hildebrandt T.B."/>
            <person name="Platzer M."/>
            <person name="Szafranski K."/>
        </authorList>
    </citation>
    <scope>NUCLEOTIDE SEQUENCE</scope>
    <source>
        <tissue evidence="6">Testis</tissue>
    </source>
</reference>
<dbReference type="PANTHER" id="PTHR46751">
    <property type="entry name" value="EPPIN"/>
    <property type="match status" value="1"/>
</dbReference>
<dbReference type="InterPro" id="IPR020901">
    <property type="entry name" value="Prtase_inh_Kunz-CS"/>
</dbReference>
<evidence type="ECO:0000256" key="2">
    <source>
        <dbReference type="ARBA" id="ARBA00022900"/>
    </source>
</evidence>
<feature type="domain" description="BPTI/Kunitz inhibitor" evidence="5">
    <location>
        <begin position="114"/>
        <end position="164"/>
    </location>
</feature>
<protein>
    <submittedName>
        <fullName evidence="6 8">Eppin</fullName>
    </submittedName>
</protein>
<evidence type="ECO:0000256" key="4">
    <source>
        <dbReference type="SAM" id="SignalP"/>
    </source>
</evidence>
<dbReference type="GO" id="GO:0004867">
    <property type="term" value="F:serine-type endopeptidase inhibitor activity"/>
    <property type="evidence" value="ECO:0007669"/>
    <property type="project" value="UniProtKB-KW"/>
</dbReference>
<dbReference type="CDD" id="cd22611">
    <property type="entry name" value="Kunitz_eppin"/>
    <property type="match status" value="1"/>
</dbReference>
<dbReference type="Pfam" id="PF00014">
    <property type="entry name" value="Kunitz_BPTI"/>
    <property type="match status" value="1"/>
</dbReference>
<gene>
    <name evidence="6" type="primary">EPPIN</name>
    <name evidence="8" type="synonym">LOC101725727</name>
</gene>
<dbReference type="SUPFAM" id="SSF57256">
    <property type="entry name" value="Elafin-like"/>
    <property type="match status" value="1"/>
</dbReference>
<dbReference type="InterPro" id="IPR036880">
    <property type="entry name" value="Kunitz_BPTI_sf"/>
</dbReference>
<name>A0A0P6JTC6_HETGA</name>
<dbReference type="InterPro" id="IPR036645">
    <property type="entry name" value="Elafin-like_sf"/>
</dbReference>
<dbReference type="InterPro" id="IPR008197">
    <property type="entry name" value="WAP_dom"/>
</dbReference>
<dbReference type="Gene3D" id="4.10.75.10">
    <property type="entry name" value="Elafin-like"/>
    <property type="match status" value="1"/>
</dbReference>
<dbReference type="InterPro" id="IPR002223">
    <property type="entry name" value="Kunitz_BPTI"/>
</dbReference>
<evidence type="ECO:0000256" key="1">
    <source>
        <dbReference type="ARBA" id="ARBA00022690"/>
    </source>
</evidence>
<feature type="chain" id="PRO_5044545460" evidence="4">
    <location>
        <begin position="36"/>
        <end position="173"/>
    </location>
</feature>
<dbReference type="PROSITE" id="PS50279">
    <property type="entry name" value="BPTI_KUNITZ_2"/>
    <property type="match status" value="1"/>
</dbReference>
<keyword evidence="1" id="KW-0646">Protease inhibitor</keyword>
<evidence type="ECO:0000259" key="5">
    <source>
        <dbReference type="PROSITE" id="PS50279"/>
    </source>
</evidence>
<dbReference type="Proteomes" id="UP000694906">
    <property type="component" value="Unplaced"/>
</dbReference>
<evidence type="ECO:0000313" key="7">
    <source>
        <dbReference type="Proteomes" id="UP000694906"/>
    </source>
</evidence>
<dbReference type="SMART" id="SM00131">
    <property type="entry name" value="KU"/>
    <property type="match status" value="1"/>
</dbReference>
<dbReference type="InterPro" id="IPR051388">
    <property type="entry name" value="Serpin_venom_toxin"/>
</dbReference>
<proteinExistence type="predicted"/>
<accession>A0A0P6JTC6</accession>
<keyword evidence="7" id="KW-1185">Reference proteome</keyword>
<dbReference type="SUPFAM" id="SSF57362">
    <property type="entry name" value="BPTI-like"/>
    <property type="match status" value="1"/>
</dbReference>
<organism evidence="6">
    <name type="scientific">Heterocephalus glaber</name>
    <name type="common">Naked mole rat</name>
    <dbReference type="NCBI Taxonomy" id="10181"/>
    <lineage>
        <taxon>Eukaryota</taxon>
        <taxon>Metazoa</taxon>
        <taxon>Chordata</taxon>
        <taxon>Craniata</taxon>
        <taxon>Vertebrata</taxon>
        <taxon>Euteleostomi</taxon>
        <taxon>Mammalia</taxon>
        <taxon>Eutheria</taxon>
        <taxon>Euarchontoglires</taxon>
        <taxon>Glires</taxon>
        <taxon>Rodentia</taxon>
        <taxon>Hystricomorpha</taxon>
        <taxon>Bathyergidae</taxon>
        <taxon>Heterocephalus</taxon>
    </lineage>
</organism>
<dbReference type="PROSITE" id="PS00280">
    <property type="entry name" value="BPTI_KUNITZ_1"/>
    <property type="match status" value="1"/>
</dbReference>
<dbReference type="Gene3D" id="4.10.410.10">
    <property type="entry name" value="Pancreatic trypsin inhibitor Kunitz domain"/>
    <property type="match status" value="1"/>
</dbReference>